<dbReference type="InterPro" id="IPR011043">
    <property type="entry name" value="Gal_Oxase/kelch_b-propeller"/>
</dbReference>
<dbReference type="InterPro" id="IPR006652">
    <property type="entry name" value="Kelch_1"/>
</dbReference>
<protein>
    <submittedName>
        <fullName evidence="3">Gll3169 protein</fullName>
    </submittedName>
</protein>
<dbReference type="PANTHER" id="PTHR45632:SF3">
    <property type="entry name" value="KELCH-LIKE PROTEIN 32"/>
    <property type="match status" value="1"/>
</dbReference>
<evidence type="ECO:0000256" key="1">
    <source>
        <dbReference type="ARBA" id="ARBA00022441"/>
    </source>
</evidence>
<dbReference type="SUPFAM" id="SSF50965">
    <property type="entry name" value="Galactose oxidase, central domain"/>
    <property type="match status" value="1"/>
</dbReference>
<gene>
    <name evidence="3" type="ORF">BAL341_3471</name>
</gene>
<keyword evidence="1" id="KW-0880">Kelch repeat</keyword>
<organism evidence="3">
    <name type="scientific">Rheinheimera sp. BAL341</name>
    <dbReference type="NCBI Taxonomy" id="1708203"/>
    <lineage>
        <taxon>Bacteria</taxon>
        <taxon>Pseudomonadati</taxon>
        <taxon>Pseudomonadota</taxon>
        <taxon>Gammaproteobacteria</taxon>
        <taxon>Chromatiales</taxon>
        <taxon>Chromatiaceae</taxon>
        <taxon>Rheinheimera</taxon>
    </lineage>
</organism>
<sequence length="335" mass="35905">MSKTSTFFITTLLLPWLAVSSELIQWQTVAPMPVAVQEIYPALHKGKIYVAGGLSDTLPEAQQQMTAAVQVYNPASNSWAIAAALPEPRHHAYLLSAANKLFLFGGFVIHNGGRWSASADVLQLDESAQQWRKVAQLPKPLTETVAVVLNGKVHLASGRSPQAESNGQWRDQADVNWHWVFDPQTYTVTEAAPLPLAFNSSSGAVLNGSFYIVGGRQVGGANLAQLHRFDSTSNRWQVLSSMPQAQGGLAAATLGQQLLVFGGEYFDNGGGVYSQVWQYQPATDTWLQAGSMPLPRHGLGAVTLNNTVYVAGGAAVVGLKATSALLEAVTLLQTH</sequence>
<dbReference type="AlphaFoldDB" id="A0A486XV57"/>
<evidence type="ECO:0000313" key="3">
    <source>
        <dbReference type="EMBL" id="VHO06454.1"/>
    </source>
</evidence>
<dbReference type="Gene3D" id="2.120.10.80">
    <property type="entry name" value="Kelch-type beta propeller"/>
    <property type="match status" value="2"/>
</dbReference>
<accession>A0A486XV57</accession>
<evidence type="ECO:0000256" key="2">
    <source>
        <dbReference type="ARBA" id="ARBA00022737"/>
    </source>
</evidence>
<dbReference type="Pfam" id="PF24681">
    <property type="entry name" value="Kelch_KLHDC2_KLHL20_DRC7"/>
    <property type="match status" value="1"/>
</dbReference>
<dbReference type="PANTHER" id="PTHR45632">
    <property type="entry name" value="LD33804P"/>
    <property type="match status" value="1"/>
</dbReference>
<dbReference type="SMART" id="SM00612">
    <property type="entry name" value="Kelch"/>
    <property type="match status" value="4"/>
</dbReference>
<proteinExistence type="predicted"/>
<dbReference type="InterPro" id="IPR015915">
    <property type="entry name" value="Kelch-typ_b-propeller"/>
</dbReference>
<dbReference type="EMBL" id="CAAJGR010000034">
    <property type="protein sequence ID" value="VHO06454.1"/>
    <property type="molecule type" value="Genomic_DNA"/>
</dbReference>
<reference evidence="3" key="1">
    <citation type="submission" date="2019-04" db="EMBL/GenBank/DDBJ databases">
        <authorList>
            <person name="Brambilla D."/>
        </authorList>
    </citation>
    <scope>NUCLEOTIDE SEQUENCE</scope>
    <source>
        <strain evidence="3">BAL1</strain>
    </source>
</reference>
<name>A0A486XV57_9GAMM</name>
<keyword evidence="2" id="KW-0677">Repeat</keyword>